<dbReference type="InterPro" id="IPR036554">
    <property type="entry name" value="GHMP_kinase_C_sf"/>
</dbReference>
<dbReference type="EC" id="2.7.1.39" evidence="3 13"/>
<evidence type="ECO:0000256" key="3">
    <source>
        <dbReference type="ARBA" id="ARBA00012078"/>
    </source>
</evidence>
<feature type="binding site" evidence="13">
    <location>
        <begin position="87"/>
        <end position="97"/>
    </location>
    <ligand>
        <name>ATP</name>
        <dbReference type="ChEBI" id="CHEBI:30616"/>
    </ligand>
</feature>
<accession>A0A1M5M1F7</accession>
<comment type="pathway">
    <text evidence="1 13">Amino-acid biosynthesis; L-threonine biosynthesis; L-threonine from L-aspartate: step 4/5.</text>
</comment>
<evidence type="ECO:0000256" key="2">
    <source>
        <dbReference type="ARBA" id="ARBA00007370"/>
    </source>
</evidence>
<comment type="subcellular location">
    <subcellularLocation>
        <location evidence="13">Cytoplasm</location>
    </subcellularLocation>
</comment>
<evidence type="ECO:0000313" key="16">
    <source>
        <dbReference type="EMBL" id="SHG71172.1"/>
    </source>
</evidence>
<dbReference type="PANTHER" id="PTHR20861:SF1">
    <property type="entry name" value="HOMOSERINE KINASE"/>
    <property type="match status" value="1"/>
</dbReference>
<dbReference type="Proteomes" id="UP000242329">
    <property type="component" value="Unassembled WGS sequence"/>
</dbReference>
<dbReference type="InterPro" id="IPR020568">
    <property type="entry name" value="Ribosomal_Su5_D2-typ_SF"/>
</dbReference>
<keyword evidence="7 13" id="KW-0791">Threonine biosynthesis</keyword>
<dbReference type="STRING" id="1123382.SAMN02745221_00802"/>
<dbReference type="GO" id="GO:0004413">
    <property type="term" value="F:homoserine kinase activity"/>
    <property type="evidence" value="ECO:0007669"/>
    <property type="project" value="UniProtKB-UniRule"/>
</dbReference>
<dbReference type="SUPFAM" id="SSF55060">
    <property type="entry name" value="GHMP Kinase, C-terminal domain"/>
    <property type="match status" value="1"/>
</dbReference>
<dbReference type="SUPFAM" id="SSF54211">
    <property type="entry name" value="Ribosomal protein S5 domain 2-like"/>
    <property type="match status" value="1"/>
</dbReference>
<evidence type="ECO:0000256" key="11">
    <source>
        <dbReference type="ARBA" id="ARBA00049375"/>
    </source>
</evidence>
<dbReference type="InterPro" id="IPR006203">
    <property type="entry name" value="GHMP_knse_ATP-bd_CS"/>
</dbReference>
<dbReference type="NCBIfam" id="NF002288">
    <property type="entry name" value="PRK01212.1-4"/>
    <property type="match status" value="1"/>
</dbReference>
<dbReference type="InterPro" id="IPR014721">
    <property type="entry name" value="Ribsml_uS5_D2-typ_fold_subgr"/>
</dbReference>
<dbReference type="GO" id="GO:0005524">
    <property type="term" value="F:ATP binding"/>
    <property type="evidence" value="ECO:0007669"/>
    <property type="project" value="UniProtKB-UniRule"/>
</dbReference>
<protein>
    <recommendedName>
        <fullName evidence="4 13">Homoserine kinase</fullName>
        <shortName evidence="13">HK</shortName>
        <shortName evidence="13">HSK</shortName>
        <ecNumber evidence="3 13">2.7.1.39</ecNumber>
    </recommendedName>
</protein>
<comment type="function">
    <text evidence="12 13">Catalyzes the ATP-dependent phosphorylation of L-homoserine to L-homoserine phosphate.</text>
</comment>
<dbReference type="Pfam" id="PF00288">
    <property type="entry name" value="GHMP_kinases_N"/>
    <property type="match status" value="1"/>
</dbReference>
<feature type="domain" description="GHMP kinase C-terminal" evidence="15">
    <location>
        <begin position="204"/>
        <end position="268"/>
    </location>
</feature>
<evidence type="ECO:0000256" key="9">
    <source>
        <dbReference type="ARBA" id="ARBA00022777"/>
    </source>
</evidence>
<evidence type="ECO:0000313" key="17">
    <source>
        <dbReference type="Proteomes" id="UP000242329"/>
    </source>
</evidence>
<evidence type="ECO:0000256" key="7">
    <source>
        <dbReference type="ARBA" id="ARBA00022697"/>
    </source>
</evidence>
<organism evidence="16 17">
    <name type="scientific">Thermosyntropha lipolytica DSM 11003</name>
    <dbReference type="NCBI Taxonomy" id="1123382"/>
    <lineage>
        <taxon>Bacteria</taxon>
        <taxon>Bacillati</taxon>
        <taxon>Bacillota</taxon>
        <taxon>Clostridia</taxon>
        <taxon>Eubacteriales</taxon>
        <taxon>Syntrophomonadaceae</taxon>
        <taxon>Thermosyntropha</taxon>
    </lineage>
</organism>
<evidence type="ECO:0000259" key="15">
    <source>
        <dbReference type="Pfam" id="PF08544"/>
    </source>
</evidence>
<dbReference type="PIRSF" id="PIRSF000676">
    <property type="entry name" value="Homoser_kin"/>
    <property type="match status" value="1"/>
</dbReference>
<dbReference type="NCBIfam" id="TIGR00191">
    <property type="entry name" value="thrB"/>
    <property type="match status" value="1"/>
</dbReference>
<dbReference type="AlphaFoldDB" id="A0A1M5M1F7"/>
<comment type="catalytic activity">
    <reaction evidence="11 13">
        <text>L-homoserine + ATP = O-phospho-L-homoserine + ADP + H(+)</text>
        <dbReference type="Rhea" id="RHEA:13985"/>
        <dbReference type="ChEBI" id="CHEBI:15378"/>
        <dbReference type="ChEBI" id="CHEBI:30616"/>
        <dbReference type="ChEBI" id="CHEBI:57476"/>
        <dbReference type="ChEBI" id="CHEBI:57590"/>
        <dbReference type="ChEBI" id="CHEBI:456216"/>
        <dbReference type="EC" id="2.7.1.39"/>
    </reaction>
</comment>
<dbReference type="RefSeq" id="WP_073090416.1">
    <property type="nucleotide sequence ID" value="NZ_FQWY01000010.1"/>
</dbReference>
<comment type="similarity">
    <text evidence="2 13">Belongs to the GHMP kinase family. Homoserine kinase subfamily.</text>
</comment>
<evidence type="ECO:0000256" key="8">
    <source>
        <dbReference type="ARBA" id="ARBA00022741"/>
    </source>
</evidence>
<keyword evidence="17" id="KW-1185">Reference proteome</keyword>
<evidence type="ECO:0000256" key="1">
    <source>
        <dbReference type="ARBA" id="ARBA00005015"/>
    </source>
</evidence>
<dbReference type="PANTHER" id="PTHR20861">
    <property type="entry name" value="HOMOSERINE/4-DIPHOSPHOCYTIDYL-2-C-METHYL-D-ERYTHRITOL KINASE"/>
    <property type="match status" value="1"/>
</dbReference>
<evidence type="ECO:0000256" key="5">
    <source>
        <dbReference type="ARBA" id="ARBA00022605"/>
    </source>
</evidence>
<keyword evidence="13" id="KW-0963">Cytoplasm</keyword>
<dbReference type="OrthoDB" id="9769912at2"/>
<dbReference type="InterPro" id="IPR000870">
    <property type="entry name" value="Homoserine_kinase"/>
</dbReference>
<keyword evidence="10 13" id="KW-0067">ATP-binding</keyword>
<name>A0A1M5M1F7_9FIRM</name>
<dbReference type="EMBL" id="FQWY01000010">
    <property type="protein sequence ID" value="SHG71172.1"/>
    <property type="molecule type" value="Genomic_DNA"/>
</dbReference>
<reference evidence="17" key="1">
    <citation type="submission" date="2016-11" db="EMBL/GenBank/DDBJ databases">
        <authorList>
            <person name="Varghese N."/>
            <person name="Submissions S."/>
        </authorList>
    </citation>
    <scope>NUCLEOTIDE SEQUENCE [LARGE SCALE GENOMIC DNA]</scope>
    <source>
        <strain evidence="17">DSM 11003</strain>
    </source>
</reference>
<keyword evidence="6 13" id="KW-0808">Transferase</keyword>
<evidence type="ECO:0000256" key="12">
    <source>
        <dbReference type="ARBA" id="ARBA00049954"/>
    </source>
</evidence>
<dbReference type="GO" id="GO:0009088">
    <property type="term" value="P:threonine biosynthetic process"/>
    <property type="evidence" value="ECO:0007669"/>
    <property type="project" value="UniProtKB-UniRule"/>
</dbReference>
<keyword evidence="9 13" id="KW-0418">Kinase</keyword>
<feature type="domain" description="GHMP kinase N-terminal" evidence="14">
    <location>
        <begin position="58"/>
        <end position="140"/>
    </location>
</feature>
<dbReference type="PROSITE" id="PS00627">
    <property type="entry name" value="GHMP_KINASES_ATP"/>
    <property type="match status" value="1"/>
</dbReference>
<dbReference type="GO" id="GO:0005737">
    <property type="term" value="C:cytoplasm"/>
    <property type="evidence" value="ECO:0007669"/>
    <property type="project" value="UniProtKB-SubCell"/>
</dbReference>
<evidence type="ECO:0000256" key="4">
    <source>
        <dbReference type="ARBA" id="ARBA00017858"/>
    </source>
</evidence>
<keyword evidence="8 13" id="KW-0547">Nucleotide-binding</keyword>
<dbReference type="Pfam" id="PF08544">
    <property type="entry name" value="GHMP_kinases_C"/>
    <property type="match status" value="1"/>
</dbReference>
<proteinExistence type="inferred from homology"/>
<dbReference type="InterPro" id="IPR013750">
    <property type="entry name" value="GHMP_kinase_C_dom"/>
</dbReference>
<sequence length="300" mass="32551">MIEVKVPATTANLGSGFDSLGLALDLLLVVRAELGDGEGKVCFKGRGALEMEKDPASNLVIRAMQEVFRKAGEIMPPVDVYIENNIPLGKGLGSSAAAIVAGLYTANALLKDRLDEKELMKMAVAMEGHADNVVPAMVGGLTAVMLEEGEVYYQKLPFPHKLKVIVAVPDFTLPTPKARRVLPSRIDLEEVIGSLQRACFLLASFSTGDFRFLDKAMNDKVFQEARKKFIPGFDEVVREAKKNGALGVALSGAGPSLIALADRDEYLIGEKIKEVWGLHGVNSDVFYLKVHERGVTCMNF</sequence>
<evidence type="ECO:0000256" key="6">
    <source>
        <dbReference type="ARBA" id="ARBA00022679"/>
    </source>
</evidence>
<evidence type="ECO:0000256" key="13">
    <source>
        <dbReference type="HAMAP-Rule" id="MF_00384"/>
    </source>
</evidence>
<dbReference type="HAMAP" id="MF_00384">
    <property type="entry name" value="Homoser_kinase"/>
    <property type="match status" value="1"/>
</dbReference>
<dbReference type="Gene3D" id="3.30.70.890">
    <property type="entry name" value="GHMP kinase, C-terminal domain"/>
    <property type="match status" value="1"/>
</dbReference>
<evidence type="ECO:0000259" key="14">
    <source>
        <dbReference type="Pfam" id="PF00288"/>
    </source>
</evidence>
<keyword evidence="5 13" id="KW-0028">Amino-acid biosynthesis</keyword>
<dbReference type="UniPathway" id="UPA00050">
    <property type="reaction ID" value="UER00064"/>
</dbReference>
<dbReference type="Gene3D" id="3.30.230.10">
    <property type="match status" value="1"/>
</dbReference>
<dbReference type="InterPro" id="IPR006204">
    <property type="entry name" value="GHMP_kinase_N_dom"/>
</dbReference>
<dbReference type="PRINTS" id="PR00958">
    <property type="entry name" value="HOMSERKINASE"/>
</dbReference>
<evidence type="ECO:0000256" key="10">
    <source>
        <dbReference type="ARBA" id="ARBA00022840"/>
    </source>
</evidence>
<gene>
    <name evidence="13" type="primary">thrB</name>
    <name evidence="16" type="ORF">SAMN02745221_00802</name>
</gene>